<accession>A0A2V1JUW1</accession>
<dbReference type="Proteomes" id="UP000245288">
    <property type="component" value="Unassembled WGS sequence"/>
</dbReference>
<evidence type="ECO:0000313" key="2">
    <source>
        <dbReference type="EMBL" id="PWE87909.1"/>
    </source>
</evidence>
<dbReference type="InterPro" id="IPR043770">
    <property type="entry name" value="DUF5716_C"/>
</dbReference>
<gene>
    <name evidence="2" type="ORF">LG34_00855</name>
</gene>
<dbReference type="Pfam" id="PF18980">
    <property type="entry name" value="DUF5716_C"/>
    <property type="match status" value="1"/>
</dbReference>
<sequence>MDQKKEFYVGIDIGRDRAMISLYREEQKEPETISTVRGMEKFGIPLVMFLEKKGTTYYGDEALKRKEQPNGDFFEDIYEGALQEQTEETTLYHGLFVQFVRRLIRLKERYGLKGDPTCVAITVPVLSQQAIALLQYVRQELDFSEKELIFMDYAESFFLHTYHQEAVLWQHDVAMFYFQGAELSFYLLHRKSGLKVQFVTAEQKHWQVPESICTHAELMDEYFSNVVRESFAKHAISTVYFVGDGFDGNWLRESLRVMGTNKRGFLGKNLLTRGAAYGAWRYSKPETWGFFFNCEYKMQGELDLRIESQGADGFIRLIEAGQNWFCQTPSFKLLYGGTPEIVLKISRIGAANSQVLHLELTDLPDRPEAALRFRIQAIPKNGTEVTLRLSDDGFGEFFKSSGKIWEFPVALDMEGGSTMEKARYGQKKGGR</sequence>
<evidence type="ECO:0000313" key="3">
    <source>
        <dbReference type="Proteomes" id="UP000245288"/>
    </source>
</evidence>
<dbReference type="OrthoDB" id="1918132at2"/>
<organism evidence="2 3">
    <name type="scientific">Eubacterium ramulus</name>
    <dbReference type="NCBI Taxonomy" id="39490"/>
    <lineage>
        <taxon>Bacteria</taxon>
        <taxon>Bacillati</taxon>
        <taxon>Bacillota</taxon>
        <taxon>Clostridia</taxon>
        <taxon>Eubacteriales</taxon>
        <taxon>Eubacteriaceae</taxon>
        <taxon>Eubacterium</taxon>
    </lineage>
</organism>
<dbReference type="EMBL" id="JRFU01000009">
    <property type="protein sequence ID" value="PWE87909.1"/>
    <property type="molecule type" value="Genomic_DNA"/>
</dbReference>
<evidence type="ECO:0000259" key="1">
    <source>
        <dbReference type="Pfam" id="PF18980"/>
    </source>
</evidence>
<proteinExistence type="predicted"/>
<feature type="domain" description="DUF5716" evidence="1">
    <location>
        <begin position="119"/>
        <end position="409"/>
    </location>
</feature>
<comment type="caution">
    <text evidence="2">The sequence shown here is derived from an EMBL/GenBank/DDBJ whole genome shotgun (WGS) entry which is preliminary data.</text>
</comment>
<dbReference type="AlphaFoldDB" id="A0A2V1JUW1"/>
<protein>
    <recommendedName>
        <fullName evidence="1">DUF5716 domain-containing protein</fullName>
    </recommendedName>
</protein>
<reference evidence="2 3" key="1">
    <citation type="submission" date="2014-09" db="EMBL/GenBank/DDBJ databases">
        <title>Butyrate-producing bacteria isolated from human gut.</title>
        <authorList>
            <person name="Zhang Q."/>
            <person name="Zhao L."/>
        </authorList>
    </citation>
    <scope>NUCLEOTIDE SEQUENCE [LARGE SCALE GENOMIC DNA]</scope>
    <source>
        <strain evidence="2 3">21</strain>
    </source>
</reference>
<keyword evidence="3" id="KW-1185">Reference proteome</keyword>
<name>A0A2V1JUW1_EUBRA</name>
<dbReference type="RefSeq" id="WP_109214426.1">
    <property type="nucleotide sequence ID" value="NZ_JRFU01000009.1"/>
</dbReference>